<evidence type="ECO:0000256" key="2">
    <source>
        <dbReference type="SAM" id="Phobius"/>
    </source>
</evidence>
<keyword evidence="2" id="KW-1133">Transmembrane helix</keyword>
<feature type="chain" id="PRO_5041272337" evidence="3">
    <location>
        <begin position="17"/>
        <end position="197"/>
    </location>
</feature>
<feature type="transmembrane region" description="Helical" evidence="2">
    <location>
        <begin position="105"/>
        <end position="126"/>
    </location>
</feature>
<keyword evidence="3" id="KW-0732">Signal</keyword>
<organism evidence="4 5">
    <name type="scientific">Mesorhabditis spiculigera</name>
    <dbReference type="NCBI Taxonomy" id="96644"/>
    <lineage>
        <taxon>Eukaryota</taxon>
        <taxon>Metazoa</taxon>
        <taxon>Ecdysozoa</taxon>
        <taxon>Nematoda</taxon>
        <taxon>Chromadorea</taxon>
        <taxon>Rhabditida</taxon>
        <taxon>Rhabditina</taxon>
        <taxon>Rhabditomorpha</taxon>
        <taxon>Rhabditoidea</taxon>
        <taxon>Rhabditidae</taxon>
        <taxon>Mesorhabditinae</taxon>
        <taxon>Mesorhabditis</taxon>
    </lineage>
</organism>
<feature type="transmembrane region" description="Helical" evidence="2">
    <location>
        <begin position="164"/>
        <end position="183"/>
    </location>
</feature>
<evidence type="ECO:0000313" key="4">
    <source>
        <dbReference type="EMBL" id="CAJ0569961.1"/>
    </source>
</evidence>
<protein>
    <submittedName>
        <fullName evidence="4">Uncharacterized protein</fullName>
    </submittedName>
</protein>
<dbReference type="AlphaFoldDB" id="A0AA36CL15"/>
<feature type="region of interest" description="Disordered" evidence="1">
    <location>
        <begin position="17"/>
        <end position="41"/>
    </location>
</feature>
<name>A0AA36CL15_9BILA</name>
<comment type="caution">
    <text evidence="4">The sequence shown here is derived from an EMBL/GenBank/DDBJ whole genome shotgun (WGS) entry which is preliminary data.</text>
</comment>
<evidence type="ECO:0000313" key="5">
    <source>
        <dbReference type="Proteomes" id="UP001177023"/>
    </source>
</evidence>
<evidence type="ECO:0000256" key="3">
    <source>
        <dbReference type="SAM" id="SignalP"/>
    </source>
</evidence>
<accession>A0AA36CL15</accession>
<keyword evidence="5" id="KW-1185">Reference proteome</keyword>
<feature type="transmembrane region" description="Helical" evidence="2">
    <location>
        <begin position="62"/>
        <end position="85"/>
    </location>
</feature>
<evidence type="ECO:0000256" key="1">
    <source>
        <dbReference type="SAM" id="MobiDB-lite"/>
    </source>
</evidence>
<dbReference type="Proteomes" id="UP001177023">
    <property type="component" value="Unassembled WGS sequence"/>
</dbReference>
<keyword evidence="2" id="KW-0812">Transmembrane</keyword>
<feature type="transmembrane region" description="Helical" evidence="2">
    <location>
        <begin position="138"/>
        <end position="158"/>
    </location>
</feature>
<gene>
    <name evidence="4" type="ORF">MSPICULIGERA_LOCUS8416</name>
</gene>
<keyword evidence="2" id="KW-0472">Membrane</keyword>
<feature type="non-terminal residue" evidence="4">
    <location>
        <position position="1"/>
    </location>
</feature>
<reference evidence="4" key="1">
    <citation type="submission" date="2023-06" db="EMBL/GenBank/DDBJ databases">
        <authorList>
            <person name="Delattre M."/>
        </authorList>
    </citation>
    <scope>NUCLEOTIDE SEQUENCE</scope>
    <source>
        <strain evidence="4">AF72</strain>
    </source>
</reference>
<feature type="signal peptide" evidence="3">
    <location>
        <begin position="1"/>
        <end position="16"/>
    </location>
</feature>
<dbReference type="EMBL" id="CATQJA010002205">
    <property type="protein sequence ID" value="CAJ0569961.1"/>
    <property type="molecule type" value="Genomic_DNA"/>
</dbReference>
<proteinExistence type="predicted"/>
<sequence length="197" mass="21922">MCCLFCLGAAIAASETDPERELRQQRQQQNQPMPPHLDSEGHHHCALTKKEWAEWGERSKAILVLVSLPVIVGPAVHLAMVIWLMTDVGNNPQDYNDSAQLIVTIMLLAGGLICILALAVILLNVFGVRRKRFALLRASRIILILLIVLYLASFIGLILNFDWIGLGIGAASVVWMGITLTLLQRHMKRMLLCKACY</sequence>